<evidence type="ECO:0000313" key="2">
    <source>
        <dbReference type="Proteomes" id="UP000295060"/>
    </source>
</evidence>
<dbReference type="InterPro" id="IPR015943">
    <property type="entry name" value="WD40/YVTN_repeat-like_dom_sf"/>
</dbReference>
<dbReference type="Proteomes" id="UP000295060">
    <property type="component" value="Unassembled WGS sequence"/>
</dbReference>
<evidence type="ECO:0000313" key="1">
    <source>
        <dbReference type="EMBL" id="TDW81650.1"/>
    </source>
</evidence>
<comment type="caution">
    <text evidence="1">The sequence shown here is derived from an EMBL/GenBank/DDBJ whole genome shotgun (WGS) entry which is preliminary data.</text>
</comment>
<evidence type="ECO:0008006" key="3">
    <source>
        <dbReference type="Google" id="ProtNLM"/>
    </source>
</evidence>
<reference evidence="1 2" key="1">
    <citation type="submission" date="2019-03" db="EMBL/GenBank/DDBJ databases">
        <title>Genomic Encyclopedia of Type Strains, Phase III (KMG-III): the genomes of soil and plant-associated and newly described type strains.</title>
        <authorList>
            <person name="Whitman W."/>
        </authorList>
    </citation>
    <scope>NUCLEOTIDE SEQUENCE [LARGE SCALE GENOMIC DNA]</scope>
    <source>
        <strain evidence="1 2">VKMAc-2574</strain>
    </source>
</reference>
<proteinExistence type="predicted"/>
<organism evidence="1 2">
    <name type="scientific">Kribbella pratensis</name>
    <dbReference type="NCBI Taxonomy" id="2512112"/>
    <lineage>
        <taxon>Bacteria</taxon>
        <taxon>Bacillati</taxon>
        <taxon>Actinomycetota</taxon>
        <taxon>Actinomycetes</taxon>
        <taxon>Propionibacteriales</taxon>
        <taxon>Kribbellaceae</taxon>
        <taxon>Kribbella</taxon>
    </lineage>
</organism>
<dbReference type="SUPFAM" id="SSF110296">
    <property type="entry name" value="Oligoxyloglucan reducing end-specific cellobiohydrolase"/>
    <property type="match status" value="1"/>
</dbReference>
<name>A0ABY2F547_9ACTN</name>
<dbReference type="InterPro" id="IPR052025">
    <property type="entry name" value="Xyloglucanase_GH74"/>
</dbReference>
<sequence length="370" mass="39513">MSEAVLLIGTKKGLWIGRSDAAREEWQLDGPVPEFEMQGVYAVGIDTRGDSARGAHGARLFVGGTSEHWGPAVFHSDDLGASWAEPPEGSIGFPAGADASLERVWQIQPAPAGQPGVVYAGTQPSALWKSTDGGVTFELVTGLWDHPHRKEWGAGFGGQAVHTVLPHPTDADRVSVAMSTGGVYQTADGGKTWSPRNQGIQAKFFPDPYPEFGQCVHKLAAHPDVPERMFAQNHHGVYRSDDSGAVWKSIADGLPSDFGFPIVVHPHEPETVYVFPLVADANRIPTEAQCRVYRSRDAGSTWEPLAAGLPDVSYAPVLRDAMTVDTADPAGVYVGTRDGCVYASADAGDSWTEVARHLPDVLTVRAAVLG</sequence>
<dbReference type="PANTHER" id="PTHR43739:SF5">
    <property type="entry name" value="EXO-ALPHA-SIALIDASE"/>
    <property type="match status" value="1"/>
</dbReference>
<dbReference type="CDD" id="cd15482">
    <property type="entry name" value="Sialidase_non-viral"/>
    <property type="match status" value="1"/>
</dbReference>
<protein>
    <recommendedName>
        <fullName evidence="3">Exo-alpha-sialidase</fullName>
    </recommendedName>
</protein>
<dbReference type="PANTHER" id="PTHR43739">
    <property type="entry name" value="XYLOGLUCANASE (EUROFUNG)"/>
    <property type="match status" value="1"/>
</dbReference>
<accession>A0ABY2F547</accession>
<dbReference type="RefSeq" id="WP_134132973.1">
    <property type="nucleotide sequence ID" value="NZ_SODU01000005.1"/>
</dbReference>
<dbReference type="Gene3D" id="2.130.10.10">
    <property type="entry name" value="YVTN repeat-like/Quinoprotein amine dehydrogenase"/>
    <property type="match status" value="1"/>
</dbReference>
<gene>
    <name evidence="1" type="ORF">EV137_7659</name>
</gene>
<dbReference type="EMBL" id="SODU01000005">
    <property type="protein sequence ID" value="TDW81650.1"/>
    <property type="molecule type" value="Genomic_DNA"/>
</dbReference>
<keyword evidence="2" id="KW-1185">Reference proteome</keyword>